<keyword evidence="2" id="KW-1003">Cell membrane</keyword>
<dbReference type="RefSeq" id="WP_180944081.1">
    <property type="nucleotide sequence ID" value="NZ_JAZGSQ010000005.1"/>
</dbReference>
<feature type="transmembrane region" description="Helical" evidence="6">
    <location>
        <begin position="90"/>
        <end position="115"/>
    </location>
</feature>
<feature type="transmembrane region" description="Helical" evidence="6">
    <location>
        <begin position="16"/>
        <end position="37"/>
    </location>
</feature>
<comment type="subcellular location">
    <subcellularLocation>
        <location evidence="1">Cell membrane</location>
        <topology evidence="1">Multi-pass membrane protein</topology>
    </subcellularLocation>
</comment>
<evidence type="ECO:0000256" key="3">
    <source>
        <dbReference type="ARBA" id="ARBA00022692"/>
    </source>
</evidence>
<feature type="transmembrane region" description="Helical" evidence="6">
    <location>
        <begin position="337"/>
        <end position="360"/>
    </location>
</feature>
<protein>
    <recommendedName>
        <fullName evidence="8">Polysaccharide biosynthesis protein</fullName>
    </recommendedName>
</protein>
<feature type="transmembrane region" description="Helical" evidence="6">
    <location>
        <begin position="372"/>
        <end position="389"/>
    </location>
</feature>
<keyword evidence="5 6" id="KW-0472">Membrane</keyword>
<feature type="transmembrane region" description="Helical" evidence="6">
    <location>
        <begin position="300"/>
        <end position="322"/>
    </location>
</feature>
<evidence type="ECO:0000256" key="5">
    <source>
        <dbReference type="ARBA" id="ARBA00023136"/>
    </source>
</evidence>
<dbReference type="InterPro" id="IPR050833">
    <property type="entry name" value="Poly_Biosynth_Transport"/>
</dbReference>
<feature type="transmembrane region" description="Helical" evidence="6">
    <location>
        <begin position="220"/>
        <end position="244"/>
    </location>
</feature>
<feature type="transmembrane region" description="Helical" evidence="6">
    <location>
        <begin position="151"/>
        <end position="171"/>
    </location>
</feature>
<dbReference type="Pfam" id="PF01943">
    <property type="entry name" value="Polysacc_synt"/>
    <property type="match status" value="1"/>
</dbReference>
<feature type="transmembrane region" description="Helical" evidence="6">
    <location>
        <begin position="183"/>
        <end position="200"/>
    </location>
</feature>
<evidence type="ECO:0000313" key="7">
    <source>
        <dbReference type="EMBL" id="QOS15007.1"/>
    </source>
</evidence>
<evidence type="ECO:0008006" key="8">
    <source>
        <dbReference type="Google" id="ProtNLM"/>
    </source>
</evidence>
<evidence type="ECO:0000256" key="6">
    <source>
        <dbReference type="SAM" id="Phobius"/>
    </source>
</evidence>
<feature type="transmembrane region" description="Helical" evidence="6">
    <location>
        <begin position="49"/>
        <end position="70"/>
    </location>
</feature>
<accession>A0A7M1VJQ7</accession>
<dbReference type="AlphaFoldDB" id="A0A7M1VJQ7"/>
<evidence type="ECO:0000256" key="2">
    <source>
        <dbReference type="ARBA" id="ARBA00022475"/>
    </source>
</evidence>
<feature type="transmembrane region" description="Helical" evidence="6">
    <location>
        <begin position="395"/>
        <end position="413"/>
    </location>
</feature>
<dbReference type="PANTHER" id="PTHR30250:SF11">
    <property type="entry name" value="O-ANTIGEN TRANSPORTER-RELATED"/>
    <property type="match status" value="1"/>
</dbReference>
<dbReference type="EMBL" id="MT898012">
    <property type="protein sequence ID" value="QOS15007.1"/>
    <property type="molecule type" value="Genomic_DNA"/>
</dbReference>
<dbReference type="GO" id="GO:0005886">
    <property type="term" value="C:plasma membrane"/>
    <property type="evidence" value="ECO:0007669"/>
    <property type="project" value="UniProtKB-SubCell"/>
</dbReference>
<keyword evidence="3 6" id="KW-0812">Transmembrane</keyword>
<evidence type="ECO:0000256" key="4">
    <source>
        <dbReference type="ARBA" id="ARBA00022989"/>
    </source>
</evidence>
<evidence type="ECO:0000256" key="1">
    <source>
        <dbReference type="ARBA" id="ARBA00004651"/>
    </source>
</evidence>
<feature type="transmembrane region" description="Helical" evidence="6">
    <location>
        <begin position="121"/>
        <end position="139"/>
    </location>
</feature>
<sequence>MKFINYFNKLKEIKNVLIYLLSNILVGVLPLALMPFYTKYLSPSEYGTIALFQMLYIVFRSLSGMSYITATERNYFKKEFNNSRYCSASLQLTLISLFFILLILMLIGDSIAIFIGLNIDIINKSAIVGCCCVIVQLRLNQWQVRKYAYKYGALQVLLALLNNLIGLYLIVEMSQGVEGRVDSILYAYLIFSLFSLCSLYNDRVLIFKPNLKLNIERKSILNFALPLLPHVIGVFFITVFDRFILGLNLGLESVGFYMVAFQLMSALGMVSDAFNKFFSPVQMRLLEQGSEESLQKLAKYIYVWVAFILSSALISVVIFNFYIQNFLSAQYIESKSILPWLAMGHCFNALYLVFINSIYFSNQNSTLSKSTVIVMLLHISIFYFMTKFYGIEGAGISFCVSMGLRLLFTFYISNKKVKLPWFIFTFERKL</sequence>
<proteinExistence type="predicted"/>
<organism evidence="7">
    <name type="scientific">Vibrio parahaemolyticus</name>
    <dbReference type="NCBI Taxonomy" id="670"/>
    <lineage>
        <taxon>Bacteria</taxon>
        <taxon>Pseudomonadati</taxon>
        <taxon>Pseudomonadota</taxon>
        <taxon>Gammaproteobacteria</taxon>
        <taxon>Vibrionales</taxon>
        <taxon>Vibrionaceae</taxon>
        <taxon>Vibrio</taxon>
    </lineage>
</organism>
<feature type="transmembrane region" description="Helical" evidence="6">
    <location>
        <begin position="256"/>
        <end position="279"/>
    </location>
</feature>
<gene>
    <name evidence="7" type="ORF">VP34_00017</name>
</gene>
<dbReference type="InterPro" id="IPR002797">
    <property type="entry name" value="Polysacc_synth"/>
</dbReference>
<dbReference type="PANTHER" id="PTHR30250">
    <property type="entry name" value="PST FAMILY PREDICTED COLANIC ACID TRANSPORTER"/>
    <property type="match status" value="1"/>
</dbReference>
<keyword evidence="4 6" id="KW-1133">Transmembrane helix</keyword>
<reference evidence="7" key="1">
    <citation type="submission" date="2020-08" db="EMBL/GenBank/DDBJ databases">
        <title>Genetic structure, function and evolution of capsule biosynthesis loci in Vibrio parahaemolyticus.</title>
        <authorList>
            <person name="Li L."/>
            <person name="Bian S."/>
        </authorList>
    </citation>
    <scope>NUCLEOTIDE SEQUENCE</scope>
    <source>
        <strain evidence="7">VP34</strain>
    </source>
</reference>
<name>A0A7M1VJQ7_VIBPH</name>